<dbReference type="Pfam" id="PF21597">
    <property type="entry name" value="TetR_C_43"/>
    <property type="match status" value="1"/>
</dbReference>
<accession>A0A0V9UM17</accession>
<gene>
    <name evidence="6" type="ORF">Z045_10505</name>
</gene>
<keyword evidence="3" id="KW-0804">Transcription</keyword>
<dbReference type="PROSITE" id="PS50977">
    <property type="entry name" value="HTH_TETR_2"/>
    <property type="match status" value="1"/>
</dbReference>
<evidence type="ECO:0000313" key="6">
    <source>
        <dbReference type="EMBL" id="KSZ59021.1"/>
    </source>
</evidence>
<evidence type="ECO:0000259" key="5">
    <source>
        <dbReference type="PROSITE" id="PS50977"/>
    </source>
</evidence>
<protein>
    <submittedName>
        <fullName evidence="6">TetR family transcriptional regulator</fullName>
    </submittedName>
</protein>
<keyword evidence="1" id="KW-0805">Transcription regulation</keyword>
<keyword evidence="2 4" id="KW-0238">DNA-binding</keyword>
<dbReference type="InterPro" id="IPR009057">
    <property type="entry name" value="Homeodomain-like_sf"/>
</dbReference>
<dbReference type="GO" id="GO:0003700">
    <property type="term" value="F:DNA-binding transcription factor activity"/>
    <property type="evidence" value="ECO:0007669"/>
    <property type="project" value="TreeGrafter"/>
</dbReference>
<dbReference type="InterPro" id="IPR001647">
    <property type="entry name" value="HTH_TetR"/>
</dbReference>
<reference evidence="6 7" key="2">
    <citation type="journal article" date="2016" name="Genome Announc.">
        <title>Draft Genome Sequence of a Versatile Hydrocarbon-Degrading Bacterium, Rhodococcus pyridinivorans Strain KG-16, Collected from Oil Fields in India.</title>
        <authorList>
            <person name="Aggarwal R.K."/>
            <person name="Dawar C."/>
            <person name="Phanindranath R."/>
            <person name="Mutnuri L."/>
            <person name="Dayal A.M."/>
        </authorList>
    </citation>
    <scope>NUCLEOTIDE SEQUENCE [LARGE SCALE GENOMIC DNA]</scope>
    <source>
        <strain evidence="6 7">KG-16</strain>
    </source>
</reference>
<sequence>MRADAAKRRQLIVQEARRLFAAHGSDVALEAVAEAAGVGIATLYRNFDSRAALADEVALAILADMRAAGTEALEHVGSSPEDAWVGYVQRLVELDLGALSATLAEFVTDEISGSVRDAQAQTLAGVEELLDAVRTAGIVRPDLGALELVLAIGLITRPLPEAIRAVTPDLVPRLVSIVLAGMRPS</sequence>
<evidence type="ECO:0000256" key="3">
    <source>
        <dbReference type="ARBA" id="ARBA00023163"/>
    </source>
</evidence>
<evidence type="ECO:0000256" key="4">
    <source>
        <dbReference type="PROSITE-ProRule" id="PRU00335"/>
    </source>
</evidence>
<dbReference type="Gene3D" id="1.10.357.10">
    <property type="entry name" value="Tetracycline Repressor, domain 2"/>
    <property type="match status" value="1"/>
</dbReference>
<dbReference type="InterPro" id="IPR049445">
    <property type="entry name" value="TetR_SbtR-like_C"/>
</dbReference>
<dbReference type="SUPFAM" id="SSF48498">
    <property type="entry name" value="Tetracyclin repressor-like, C-terminal domain"/>
    <property type="match status" value="1"/>
</dbReference>
<dbReference type="PANTHER" id="PTHR30055">
    <property type="entry name" value="HTH-TYPE TRANSCRIPTIONAL REGULATOR RUTR"/>
    <property type="match status" value="1"/>
</dbReference>
<dbReference type="Pfam" id="PF00440">
    <property type="entry name" value="TetR_N"/>
    <property type="match status" value="1"/>
</dbReference>
<reference evidence="7" key="1">
    <citation type="submission" date="2015-01" db="EMBL/GenBank/DDBJ databases">
        <title>Draft genome sequence of Rhodococcus pyridinivorans strain KG-16, a hydrocarbon-degrading bacterium.</title>
        <authorList>
            <person name="Aggarwal R.K."/>
            <person name="Dawar C."/>
        </authorList>
    </citation>
    <scope>NUCLEOTIDE SEQUENCE [LARGE SCALE GENOMIC DNA]</scope>
    <source>
        <strain evidence="7">KG-16</strain>
    </source>
</reference>
<dbReference type="InterPro" id="IPR036271">
    <property type="entry name" value="Tet_transcr_reg_TetR-rel_C_sf"/>
</dbReference>
<dbReference type="PATRIC" id="fig|1441730.3.peg.2187"/>
<evidence type="ECO:0000313" key="7">
    <source>
        <dbReference type="Proteomes" id="UP000053060"/>
    </source>
</evidence>
<name>A0A0V9UM17_9NOCA</name>
<dbReference type="PANTHER" id="PTHR30055:SF234">
    <property type="entry name" value="HTH-TYPE TRANSCRIPTIONAL REGULATOR BETI"/>
    <property type="match status" value="1"/>
</dbReference>
<evidence type="ECO:0000256" key="1">
    <source>
        <dbReference type="ARBA" id="ARBA00023015"/>
    </source>
</evidence>
<dbReference type="Proteomes" id="UP000053060">
    <property type="component" value="Unassembled WGS sequence"/>
</dbReference>
<dbReference type="InterPro" id="IPR050109">
    <property type="entry name" value="HTH-type_TetR-like_transc_reg"/>
</dbReference>
<proteinExistence type="predicted"/>
<evidence type="ECO:0000256" key="2">
    <source>
        <dbReference type="ARBA" id="ARBA00023125"/>
    </source>
</evidence>
<dbReference type="PRINTS" id="PR00455">
    <property type="entry name" value="HTHTETR"/>
</dbReference>
<feature type="DNA-binding region" description="H-T-H motif" evidence="4">
    <location>
        <begin position="28"/>
        <end position="47"/>
    </location>
</feature>
<dbReference type="SUPFAM" id="SSF46689">
    <property type="entry name" value="Homeodomain-like"/>
    <property type="match status" value="1"/>
</dbReference>
<dbReference type="AlphaFoldDB" id="A0A0V9UM17"/>
<organism evidence="6 7">
    <name type="scientific">Rhodococcus pyridinivorans KG-16</name>
    <dbReference type="NCBI Taxonomy" id="1441730"/>
    <lineage>
        <taxon>Bacteria</taxon>
        <taxon>Bacillati</taxon>
        <taxon>Actinomycetota</taxon>
        <taxon>Actinomycetes</taxon>
        <taxon>Mycobacteriales</taxon>
        <taxon>Nocardiaceae</taxon>
        <taxon>Rhodococcus</taxon>
    </lineage>
</organism>
<dbReference type="GO" id="GO:0000976">
    <property type="term" value="F:transcription cis-regulatory region binding"/>
    <property type="evidence" value="ECO:0007669"/>
    <property type="project" value="TreeGrafter"/>
</dbReference>
<dbReference type="RefSeq" id="WP_060651797.1">
    <property type="nucleotide sequence ID" value="NZ_AZXY01000004.1"/>
</dbReference>
<comment type="caution">
    <text evidence="6">The sequence shown here is derived from an EMBL/GenBank/DDBJ whole genome shotgun (WGS) entry which is preliminary data.</text>
</comment>
<feature type="domain" description="HTH tetR-type" evidence="5">
    <location>
        <begin position="6"/>
        <end position="65"/>
    </location>
</feature>
<dbReference type="EMBL" id="AZXY01000004">
    <property type="protein sequence ID" value="KSZ59021.1"/>
    <property type="molecule type" value="Genomic_DNA"/>
</dbReference>